<gene>
    <name evidence="3" type="ORF">PT974_06157</name>
</gene>
<keyword evidence="2" id="KW-0472">Membrane</keyword>
<keyword evidence="2" id="KW-1133">Transmembrane helix</keyword>
<feature type="compositionally biased region" description="Basic and acidic residues" evidence="1">
    <location>
        <begin position="436"/>
        <end position="450"/>
    </location>
</feature>
<feature type="transmembrane region" description="Helical" evidence="2">
    <location>
        <begin position="745"/>
        <end position="769"/>
    </location>
</feature>
<feature type="compositionally biased region" description="Basic and acidic residues" evidence="1">
    <location>
        <begin position="231"/>
        <end position="248"/>
    </location>
</feature>
<feature type="region of interest" description="Disordered" evidence="1">
    <location>
        <begin position="695"/>
        <end position="736"/>
    </location>
</feature>
<feature type="region of interest" description="Disordered" evidence="1">
    <location>
        <begin position="288"/>
        <end position="311"/>
    </location>
</feature>
<evidence type="ECO:0000313" key="4">
    <source>
        <dbReference type="Proteomes" id="UP001338125"/>
    </source>
</evidence>
<feature type="compositionally biased region" description="Polar residues" evidence="1">
    <location>
        <begin position="250"/>
        <end position="260"/>
    </location>
</feature>
<accession>A0ABR0SKP7</accession>
<keyword evidence="2" id="KW-0812">Transmembrane</keyword>
<organism evidence="3 4">
    <name type="scientific">Cladobotryum mycophilum</name>
    <dbReference type="NCBI Taxonomy" id="491253"/>
    <lineage>
        <taxon>Eukaryota</taxon>
        <taxon>Fungi</taxon>
        <taxon>Dikarya</taxon>
        <taxon>Ascomycota</taxon>
        <taxon>Pezizomycotina</taxon>
        <taxon>Sordariomycetes</taxon>
        <taxon>Hypocreomycetidae</taxon>
        <taxon>Hypocreales</taxon>
        <taxon>Hypocreaceae</taxon>
        <taxon>Cladobotryum</taxon>
    </lineage>
</organism>
<evidence type="ECO:0000256" key="1">
    <source>
        <dbReference type="SAM" id="MobiDB-lite"/>
    </source>
</evidence>
<proteinExistence type="predicted"/>
<evidence type="ECO:0000256" key="2">
    <source>
        <dbReference type="SAM" id="Phobius"/>
    </source>
</evidence>
<feature type="region of interest" description="Disordered" evidence="1">
    <location>
        <begin position="420"/>
        <end position="517"/>
    </location>
</feature>
<feature type="region of interest" description="Disordered" evidence="1">
    <location>
        <begin position="210"/>
        <end position="273"/>
    </location>
</feature>
<feature type="transmembrane region" description="Helical" evidence="2">
    <location>
        <begin position="790"/>
        <end position="812"/>
    </location>
</feature>
<feature type="compositionally biased region" description="Polar residues" evidence="1">
    <location>
        <begin position="220"/>
        <end position="230"/>
    </location>
</feature>
<dbReference type="EMBL" id="JAVFKD010000012">
    <property type="protein sequence ID" value="KAK5992741.1"/>
    <property type="molecule type" value="Genomic_DNA"/>
</dbReference>
<feature type="region of interest" description="Disordered" evidence="1">
    <location>
        <begin position="120"/>
        <end position="197"/>
    </location>
</feature>
<name>A0ABR0SKP7_9HYPO</name>
<keyword evidence="4" id="KW-1185">Reference proteome</keyword>
<protein>
    <submittedName>
        <fullName evidence="3">Uncharacterized protein</fullName>
    </submittedName>
</protein>
<feature type="compositionally biased region" description="Polar residues" evidence="1">
    <location>
        <begin position="499"/>
        <end position="517"/>
    </location>
</feature>
<sequence>MASNRDASAQKHRSISAEYLGDNPFEGDDVFQLGDFSVVLPGSRLRAVPLPNLFLRVSPGQAAREILLLDEQFSANARMEHTPLRGPPLVIPSSQALVGGNPNSEAAVSQSLEERQNFLLPPMTPTRQPYSLEDPPVTPECRHSPSSIYSDPAHDNAFVELASEPDMTTRSPSPIPLLSRGLDDSPARTSSSGDPFRFDSAAYSKVLASSTLETDRTQPRAHNNAGSTGTKVDDAVRVPVYQDERDSATEPISAQSQAIEQSGLVKPRNDAATDADWQTVTTDHVGASVNRNDNHIGKGTGSSIADVSDPSEYEYHRDDFGSTDRIISVGPSTNTEVYSTRPNRPRSYNLLAAEFADGEPGPALVVRHEPPRPASRAAAAVSRFSNSVRNPHRWMRPDAQTYATQHTEEQADNTYVSLGSEAPQSEISEPIPLLQRDPDSPGLEREHRELALAGGYDSSTPTPTHTPTRRNRDFTIDSRFTPVTSPEEAHPDTGRSDPMTMSSPSFQSPNTANTANTADYSDHFNLISLIDAARIQQHRREHGEEDHTLEGRTFASLARSRTASQATVPQTPVAPFPIITSTRSPGTPETVWFPSLPETVRRRNNNLLADEFVDIDLNDDRRVPSSAILGGVVSHREREPTSSRIIPKFRKISDLFRFNKRRSDNSNNTQDTERAILPREDVEMLNLAESRVPPRVFPRQSSTPPLPIIPHRRIPPRNTSRRNFTSESIPSHRPSSDDAIRRQRIMYRTLFVIDIAFPLISLFALFGLFDTTISWVTKGEMHAFTQTQRRAFGIKFLLEIIGYTIIIIAVAISKSSAK</sequence>
<reference evidence="3 4" key="1">
    <citation type="submission" date="2024-01" db="EMBL/GenBank/DDBJ databases">
        <title>Complete genome of Cladobotryum mycophilum ATHUM6906.</title>
        <authorList>
            <person name="Christinaki A.C."/>
            <person name="Myridakis A.I."/>
            <person name="Kouvelis V.N."/>
        </authorList>
    </citation>
    <scope>NUCLEOTIDE SEQUENCE [LARGE SCALE GENOMIC DNA]</scope>
    <source>
        <strain evidence="3 4">ATHUM6906</strain>
    </source>
</reference>
<comment type="caution">
    <text evidence="3">The sequence shown here is derived from an EMBL/GenBank/DDBJ whole genome shotgun (WGS) entry which is preliminary data.</text>
</comment>
<dbReference type="Proteomes" id="UP001338125">
    <property type="component" value="Unassembled WGS sequence"/>
</dbReference>
<evidence type="ECO:0000313" key="3">
    <source>
        <dbReference type="EMBL" id="KAK5992741.1"/>
    </source>
</evidence>